<dbReference type="eggNOG" id="COG4605">
    <property type="taxonomic scope" value="Bacteria"/>
</dbReference>
<dbReference type="InterPro" id="IPR037294">
    <property type="entry name" value="ABC_BtuC-like"/>
</dbReference>
<dbReference type="STRING" id="644284.Arch_1088"/>
<evidence type="ECO:0000256" key="3">
    <source>
        <dbReference type="ARBA" id="ARBA00022448"/>
    </source>
</evidence>
<evidence type="ECO:0000256" key="6">
    <source>
        <dbReference type="ARBA" id="ARBA00022989"/>
    </source>
</evidence>
<comment type="similarity">
    <text evidence="2">Belongs to the binding-protein-dependent transport system permease family. FecCD subfamily.</text>
</comment>
<organism evidence="9 10">
    <name type="scientific">Arcanobacterium haemolyticum (strain ATCC 9345 / DSM 20595 / CCM 5947 / CCUG 17215 / LMG 16163 / NBRC 15585 / NCTC 8452 / 11018)</name>
    <dbReference type="NCBI Taxonomy" id="644284"/>
    <lineage>
        <taxon>Bacteria</taxon>
        <taxon>Bacillati</taxon>
        <taxon>Actinomycetota</taxon>
        <taxon>Actinomycetes</taxon>
        <taxon>Actinomycetales</taxon>
        <taxon>Actinomycetaceae</taxon>
        <taxon>Arcanobacterium</taxon>
    </lineage>
</organism>
<evidence type="ECO:0000256" key="2">
    <source>
        <dbReference type="ARBA" id="ARBA00007935"/>
    </source>
</evidence>
<sequence>MQQKTINQIVAHRRRTTLIYATLICTSILTTIGILFWENPMPFGTEQWTLVAGIRAKTLIIIAIVAICQSFATITFQTATQNRIITPSIMGFEALYKLVQTTFVFMFGILGATLLDNPLIYLTQAALMVALAVALYTWLLSGKLGNLHIMLLIGIILGAGLGSLATFMQRLLEPSAFDVLTARLFGSISNAHTTNLAITIPIVLTTATIIYLRSHTLNLLALGRETATNLGINHRRHLTLSLLLVSVLMSMTTSLVGPMTFLGFLVATLTYVLMDTHDHRVLLPASALLGYTILSAAYFIMRHIFYAQGAVSIIIELIGGTLFLIVIMRKGRL</sequence>
<feature type="transmembrane region" description="Helical" evidence="8">
    <location>
        <begin position="306"/>
        <end position="327"/>
    </location>
</feature>
<evidence type="ECO:0000256" key="7">
    <source>
        <dbReference type="ARBA" id="ARBA00023136"/>
    </source>
</evidence>
<dbReference type="GO" id="GO:0022857">
    <property type="term" value="F:transmembrane transporter activity"/>
    <property type="evidence" value="ECO:0007669"/>
    <property type="project" value="InterPro"/>
</dbReference>
<keyword evidence="3" id="KW-0813">Transport</keyword>
<keyword evidence="5 8" id="KW-0812">Transmembrane</keyword>
<dbReference type="GO" id="GO:0033214">
    <property type="term" value="P:siderophore-iron import into cell"/>
    <property type="evidence" value="ECO:0007669"/>
    <property type="project" value="TreeGrafter"/>
</dbReference>
<name>D7BPF3_ARCHD</name>
<feature type="transmembrane region" description="Helical" evidence="8">
    <location>
        <begin position="192"/>
        <end position="212"/>
    </location>
</feature>
<dbReference type="KEGG" id="ahe:Arch_1088"/>
<evidence type="ECO:0000313" key="10">
    <source>
        <dbReference type="Proteomes" id="UP000000376"/>
    </source>
</evidence>
<dbReference type="PANTHER" id="PTHR30472">
    <property type="entry name" value="FERRIC ENTEROBACTIN TRANSPORT SYSTEM PERMEASE PROTEIN"/>
    <property type="match status" value="1"/>
</dbReference>
<dbReference type="SUPFAM" id="SSF81345">
    <property type="entry name" value="ABC transporter involved in vitamin B12 uptake, BtuC"/>
    <property type="match status" value="1"/>
</dbReference>
<keyword evidence="4" id="KW-1003">Cell membrane</keyword>
<reference evidence="9 10" key="1">
    <citation type="journal article" date="2010" name="Stand. Genomic Sci.">
        <title>Complete genome sequence of Arcanobacterium haemolyticum type strain (11018).</title>
        <authorList>
            <person name="Yasawong M."/>
            <person name="Teshima H."/>
            <person name="Lapidus A."/>
            <person name="Nolan M."/>
            <person name="Lucas S."/>
            <person name="Glavina Del Rio T."/>
            <person name="Tice H."/>
            <person name="Cheng J."/>
            <person name="Bruce D."/>
            <person name="Detter C."/>
            <person name="Tapia R."/>
            <person name="Han C."/>
            <person name="Goodwin L."/>
            <person name="Pitluck S."/>
            <person name="Liolios K."/>
            <person name="Ivanova N."/>
            <person name="Mavromatis K."/>
            <person name="Mikhailova N."/>
            <person name="Pati A."/>
            <person name="Chen A."/>
            <person name="Palaniappan K."/>
            <person name="Land M."/>
            <person name="Hauser L."/>
            <person name="Chang Y."/>
            <person name="Jeffries C."/>
            <person name="Rohde M."/>
            <person name="Sikorski J."/>
            <person name="Pukall R."/>
            <person name="Goker M."/>
            <person name="Woyke T."/>
            <person name="Bristow J."/>
            <person name="Eisen J."/>
            <person name="Markowitz V."/>
            <person name="Hugenholtz P."/>
            <person name="Kyrpides N."/>
            <person name="Klenk H."/>
        </authorList>
    </citation>
    <scope>NUCLEOTIDE SEQUENCE [LARGE SCALE GENOMIC DNA]</scope>
    <source>
        <strain evidence="10">ATCC 9345 / DSM 20595 / CCUG 17215 / LMG 16163 / NBRC 15585 / NCTC 8452 / 11018</strain>
    </source>
</reference>
<dbReference type="OrthoDB" id="9796260at2"/>
<keyword evidence="10" id="KW-1185">Reference proteome</keyword>
<gene>
    <name evidence="9" type="ordered locus">Arch_1088</name>
</gene>
<feature type="transmembrane region" description="Helical" evidence="8">
    <location>
        <begin position="121"/>
        <end position="139"/>
    </location>
</feature>
<dbReference type="PANTHER" id="PTHR30472:SF19">
    <property type="entry name" value="PETROBACTIN IMPORT SYSTEM PERMEASE PROTEIN YCLO"/>
    <property type="match status" value="1"/>
</dbReference>
<dbReference type="AlphaFoldDB" id="D7BPF3"/>
<dbReference type="GO" id="GO:0005886">
    <property type="term" value="C:plasma membrane"/>
    <property type="evidence" value="ECO:0007669"/>
    <property type="project" value="UniProtKB-SubCell"/>
</dbReference>
<proteinExistence type="inferred from homology"/>
<accession>D7BPF3</accession>
<feature type="transmembrane region" description="Helical" evidence="8">
    <location>
        <begin position="255"/>
        <end position="274"/>
    </location>
</feature>
<feature type="transmembrane region" description="Helical" evidence="8">
    <location>
        <begin position="151"/>
        <end position="172"/>
    </location>
</feature>
<dbReference type="Gene3D" id="1.10.3470.10">
    <property type="entry name" value="ABC transporter involved in vitamin B12 uptake, BtuC"/>
    <property type="match status" value="1"/>
</dbReference>
<evidence type="ECO:0000256" key="5">
    <source>
        <dbReference type="ARBA" id="ARBA00022692"/>
    </source>
</evidence>
<feature type="transmembrane region" description="Helical" evidence="8">
    <location>
        <begin position="281"/>
        <end position="300"/>
    </location>
</feature>
<keyword evidence="6 8" id="KW-1133">Transmembrane helix</keyword>
<dbReference type="RefSeq" id="WP_013170296.1">
    <property type="nucleotide sequence ID" value="NC_014218.1"/>
</dbReference>
<dbReference type="InterPro" id="IPR000522">
    <property type="entry name" value="ABC_transptr_permease_BtuC"/>
</dbReference>
<evidence type="ECO:0000313" key="9">
    <source>
        <dbReference type="EMBL" id="ADH92802.1"/>
    </source>
</evidence>
<dbReference type="Proteomes" id="UP000000376">
    <property type="component" value="Chromosome"/>
</dbReference>
<feature type="transmembrane region" description="Helical" evidence="8">
    <location>
        <begin position="49"/>
        <end position="74"/>
    </location>
</feature>
<dbReference type="Pfam" id="PF01032">
    <property type="entry name" value="FecCD"/>
    <property type="match status" value="1"/>
</dbReference>
<comment type="subcellular location">
    <subcellularLocation>
        <location evidence="1">Cell membrane</location>
        <topology evidence="1">Multi-pass membrane protein</topology>
    </subcellularLocation>
</comment>
<protein>
    <submittedName>
        <fullName evidence="9">Transport system permease protein</fullName>
    </submittedName>
</protein>
<evidence type="ECO:0000256" key="4">
    <source>
        <dbReference type="ARBA" id="ARBA00022475"/>
    </source>
</evidence>
<evidence type="ECO:0000256" key="1">
    <source>
        <dbReference type="ARBA" id="ARBA00004651"/>
    </source>
</evidence>
<dbReference type="EMBL" id="CP002045">
    <property type="protein sequence ID" value="ADH92802.1"/>
    <property type="molecule type" value="Genomic_DNA"/>
</dbReference>
<keyword evidence="7 8" id="KW-0472">Membrane</keyword>
<dbReference type="HOGENOM" id="CLU_050494_0_0_11"/>
<evidence type="ECO:0000256" key="8">
    <source>
        <dbReference type="SAM" id="Phobius"/>
    </source>
</evidence>
<feature type="transmembrane region" description="Helical" evidence="8">
    <location>
        <begin position="95"/>
        <end position="115"/>
    </location>
</feature>
<feature type="transmembrane region" description="Helical" evidence="8">
    <location>
        <begin position="18"/>
        <end position="37"/>
    </location>
</feature>